<dbReference type="InterPro" id="IPR052159">
    <property type="entry name" value="Competence_DNA_uptake"/>
</dbReference>
<dbReference type="OrthoDB" id="9783680at2"/>
<dbReference type="InterPro" id="IPR001279">
    <property type="entry name" value="Metallo-B-lactamas"/>
</dbReference>
<dbReference type="Pfam" id="PF00753">
    <property type="entry name" value="Lactamase_B"/>
    <property type="match status" value="1"/>
</dbReference>
<proteinExistence type="predicted"/>
<evidence type="ECO:0000313" key="3">
    <source>
        <dbReference type="Proteomes" id="UP000095255"/>
    </source>
</evidence>
<dbReference type="EMBL" id="MJAT01000012">
    <property type="protein sequence ID" value="OEH85571.1"/>
    <property type="molecule type" value="Genomic_DNA"/>
</dbReference>
<dbReference type="RefSeq" id="WP_069701655.1">
    <property type="nucleotide sequence ID" value="NZ_MJAT01000012.1"/>
</dbReference>
<dbReference type="PANTHER" id="PTHR30619">
    <property type="entry name" value="DNA INTERNALIZATION/COMPETENCE PROTEIN COMEC/REC2"/>
    <property type="match status" value="1"/>
</dbReference>
<protein>
    <recommendedName>
        <fullName evidence="1">Metallo-beta-lactamase domain-containing protein</fullName>
    </recommendedName>
</protein>
<dbReference type="STRING" id="1390249.BHU72_01875"/>
<feature type="domain" description="Metallo-beta-lactamase" evidence="1">
    <location>
        <begin position="13"/>
        <end position="282"/>
    </location>
</feature>
<keyword evidence="3" id="KW-1185">Reference proteome</keyword>
<dbReference type="AlphaFoldDB" id="A0A1E5L625"/>
<accession>A0A1E5L625</accession>
<organism evidence="2 3">
    <name type="scientific">Desulfuribacillus stibiiarsenatis</name>
    <dbReference type="NCBI Taxonomy" id="1390249"/>
    <lineage>
        <taxon>Bacteria</taxon>
        <taxon>Bacillati</taxon>
        <taxon>Bacillota</taxon>
        <taxon>Desulfuribacillia</taxon>
        <taxon>Desulfuribacillales</taxon>
        <taxon>Desulfuribacillaceae</taxon>
        <taxon>Desulfuribacillus</taxon>
    </lineage>
</organism>
<dbReference type="Gene3D" id="3.60.15.10">
    <property type="entry name" value="Ribonuclease Z/Hydroxyacylglutathione hydrolase-like"/>
    <property type="match status" value="1"/>
</dbReference>
<comment type="caution">
    <text evidence="2">The sequence shown here is derived from an EMBL/GenBank/DDBJ whole genome shotgun (WGS) entry which is preliminary data.</text>
</comment>
<evidence type="ECO:0000259" key="1">
    <source>
        <dbReference type="Pfam" id="PF00753"/>
    </source>
</evidence>
<dbReference type="Proteomes" id="UP000095255">
    <property type="component" value="Unassembled WGS sequence"/>
</dbReference>
<dbReference type="SUPFAM" id="SSF56281">
    <property type="entry name" value="Metallo-hydrolase/oxidoreductase"/>
    <property type="match status" value="1"/>
</dbReference>
<dbReference type="InterPro" id="IPR036866">
    <property type="entry name" value="RibonucZ/Hydroxyglut_hydro"/>
</dbReference>
<reference evidence="2 3" key="1">
    <citation type="submission" date="2016-09" db="EMBL/GenBank/DDBJ databases">
        <title>Desulfuribacillus arsenicus sp. nov., an obligately anaerobic, dissimilatory arsenic- and antimonate-reducing bacterium isolated from anoxic sediments.</title>
        <authorList>
            <person name="Abin C.A."/>
            <person name="Hollibaugh J.T."/>
        </authorList>
    </citation>
    <scope>NUCLEOTIDE SEQUENCE [LARGE SCALE GENOMIC DNA]</scope>
    <source>
        <strain evidence="2 3">MLFW-2</strain>
    </source>
</reference>
<gene>
    <name evidence="2" type="ORF">BHU72_01875</name>
</gene>
<evidence type="ECO:0000313" key="2">
    <source>
        <dbReference type="EMBL" id="OEH85571.1"/>
    </source>
</evidence>
<dbReference type="PANTHER" id="PTHR30619:SF1">
    <property type="entry name" value="RECOMBINATION PROTEIN 2"/>
    <property type="match status" value="1"/>
</dbReference>
<name>A0A1E5L625_9FIRM</name>
<sequence length="349" mass="40434">MSVNIKVLKALHGDCLIITFGPKQDKFILIDGGIGKECYRSIKEFIKSLKEMNATLRLLILTHIDSDHIDGILRLFSESDFDTKIIDRMWFNFGEFLDKELKVSRESQKSGILLPDETTLISWKQGNNLEEILKKARIQYEKAVKNYDEFYIDGSYIRVLSPSLEILKAFNKQWMVENEQEVRISTKTDYSFSIEELNDMEFIENISLANRSSIAFIFEYENRKALFLGDASAVEIEKSLSKLGYSEDNQLEIDICKISHHASKHNTSNNLIRMMKCKNYIISTNLTASGRPTKECLSRIICNSKQAVNFYCNYEIDFNTIFTKEEFGKYEMKFITIDKSGINLEDLPR</sequence>